<name>A0A858BSS8_9FIRM</name>
<dbReference type="RefSeq" id="WP_163064919.1">
    <property type="nucleotide sequence ID" value="NZ_CP048649.1"/>
</dbReference>
<dbReference type="EMBL" id="CP048649">
    <property type="protein sequence ID" value="QIB68000.1"/>
    <property type="molecule type" value="Genomic_DNA"/>
</dbReference>
<dbReference type="SUPFAM" id="SSF158499">
    <property type="entry name" value="DnaD domain-like"/>
    <property type="match status" value="2"/>
</dbReference>
<evidence type="ECO:0000313" key="3">
    <source>
        <dbReference type="EMBL" id="QIB68000.1"/>
    </source>
</evidence>
<evidence type="ECO:0000313" key="4">
    <source>
        <dbReference type="Proteomes" id="UP000466848"/>
    </source>
</evidence>
<dbReference type="PANTHER" id="PTHR37293:SF5">
    <property type="entry name" value="DNA REPLICATION PROTEIN"/>
    <property type="match status" value="1"/>
</dbReference>
<dbReference type="InterPro" id="IPR034829">
    <property type="entry name" value="DnaD-like_sf"/>
</dbReference>
<reference evidence="3 4" key="1">
    <citation type="submission" date="2020-02" db="EMBL/GenBank/DDBJ databases">
        <authorList>
            <person name="Kim Y.B."/>
            <person name="Roh S.W."/>
        </authorList>
    </citation>
    <scope>NUCLEOTIDE SEQUENCE [LARGE SCALE GENOMIC DNA]</scope>
    <source>
        <strain evidence="3 4">DSM 103574</strain>
    </source>
</reference>
<proteinExistence type="inferred from homology"/>
<evidence type="ECO:0000259" key="2">
    <source>
        <dbReference type="Pfam" id="PF07261"/>
    </source>
</evidence>
<dbReference type="Pfam" id="PF07261">
    <property type="entry name" value="DnaB_2"/>
    <property type="match status" value="2"/>
</dbReference>
<dbReference type="Proteomes" id="UP000466848">
    <property type="component" value="Chromosome"/>
</dbReference>
<dbReference type="KEGG" id="abut:Ami103574_01165"/>
<evidence type="ECO:0000256" key="1">
    <source>
        <dbReference type="ARBA" id="ARBA00093462"/>
    </source>
</evidence>
<feature type="domain" description="DnaB/C C-terminal" evidence="2">
    <location>
        <begin position="229"/>
        <end position="283"/>
    </location>
</feature>
<dbReference type="Gene3D" id="1.10.10.630">
    <property type="entry name" value="DnaD domain-like"/>
    <property type="match status" value="2"/>
</dbReference>
<accession>A0A858BSS8</accession>
<protein>
    <submittedName>
        <fullName evidence="3">DnaD domain protein</fullName>
    </submittedName>
</protein>
<dbReference type="PANTHER" id="PTHR37293">
    <property type="entry name" value="PHAGE REPLICATION PROTEIN-RELATED"/>
    <property type="match status" value="1"/>
</dbReference>
<comment type="similarity">
    <text evidence="1">Belongs to the DnaB/DnaD family.</text>
</comment>
<dbReference type="AlphaFoldDB" id="A0A858BSS8"/>
<dbReference type="NCBIfam" id="TIGR01446">
    <property type="entry name" value="DnaD_dom"/>
    <property type="match status" value="2"/>
</dbReference>
<gene>
    <name evidence="3" type="ORF">Ami103574_01165</name>
</gene>
<organism evidence="3 4">
    <name type="scientific">Aminipila butyrica</name>
    <dbReference type="NCBI Taxonomy" id="433296"/>
    <lineage>
        <taxon>Bacteria</taxon>
        <taxon>Bacillati</taxon>
        <taxon>Bacillota</taxon>
        <taxon>Clostridia</taxon>
        <taxon>Peptostreptococcales</taxon>
        <taxon>Anaerovoracaceae</taxon>
        <taxon>Aminipila</taxon>
    </lineage>
</organism>
<dbReference type="InterPro" id="IPR053162">
    <property type="entry name" value="DnaD"/>
</dbReference>
<keyword evidence="4" id="KW-1185">Reference proteome</keyword>
<sequence>MQNIFIKKKAGELYLLDTSVDNVFISEYMAGAPADFVKVYLFALMYAEAGHYMDNETIAKQLAMADEDILKAWSYWEAMGVIEKHFENPKDRFNYQVEFLNLKELLYGKQPSKEKEKKERPDMADQLVNVDIKAMYSAIEKITGRLLGGQEPVAILSWMEEYGASPEMITYAYSYCKETRKKDAHNYVGTVVKEWAGKNLRTKEEIEAHLQEVDNRHYLYKRVMKALGFNRNATEQEKHLMDSWFGDMDYKLDKVLEACGKTSGISNPNINYVNKILKNWKEESGGGASGGKTLQKSDGSKAAINASTVFRYYDMIREKAEAEVTTRRQQVYEQLPEIRQIDEEVRELGLRLSRVMVSGADNAKEQLERFRVKIDALGEEKAFKLTENNFPVDYMEIRYKCGQCKDTGTNDMGERCSCFNERLNEAEIWQNSSKKM</sequence>
<dbReference type="InterPro" id="IPR006343">
    <property type="entry name" value="DnaB/C_C"/>
</dbReference>
<feature type="domain" description="DnaB/C C-terminal" evidence="2">
    <location>
        <begin position="137"/>
        <end position="209"/>
    </location>
</feature>